<dbReference type="FunFam" id="3.40.50.1820:FF:000057">
    <property type="entry name" value="Lipase"/>
    <property type="match status" value="1"/>
</dbReference>
<keyword evidence="5" id="KW-0443">Lipid metabolism</keyword>
<feature type="domain" description="Partial AB-hydrolase lipase" evidence="8">
    <location>
        <begin position="111"/>
        <end position="171"/>
    </location>
</feature>
<dbReference type="Pfam" id="PF04083">
    <property type="entry name" value="Abhydro_lipase"/>
    <property type="match status" value="1"/>
</dbReference>
<dbReference type="Proteomes" id="UP001549921">
    <property type="component" value="Unassembled WGS sequence"/>
</dbReference>
<dbReference type="InterPro" id="IPR006693">
    <property type="entry name" value="AB_hydrolase_lipase"/>
</dbReference>
<dbReference type="InterPro" id="IPR029058">
    <property type="entry name" value="AB_hydrolase_fold"/>
</dbReference>
<comment type="caution">
    <text evidence="9">The sequence shown here is derived from an EMBL/GenBank/DDBJ whole genome shotgun (WGS) entry which is preliminary data.</text>
</comment>
<sequence length="480" mass="54599">MKSFSFLLIILICLNRNVNCEDIWSTLKTKFSAFMSSVTNTFNDIYGRVKKAFILEPYVISQARFTTPQKLEEKNYRQTFHDFIETIRTTTEAQSSEYIRMGSEPTALMSTSQLASHHGRKVESHVIETKDGYLLTIHRVLNSWPPIKSKFTNETVLLHHGLLGSSADWLLLGPEKSLPYILSDAGYDVWMANSRGNCYSRDHVSKVTQTSKTYWKFTWQEIGEYDLPAVIDYVRNIKNSTEKINFVGHSMGATALLVLLSTHPRYNQYLRIGILLAPLVFMTNIKGPFDVISNMSTDPPDHLLRTIGTGEFIPSRKVPKSIASKFCKGPRIYCNNPLLFLTGWKDKIVTDDPSFISRLLYHVPAGGSTNTILHYGQIVKNGKFHRFGKNSSEFPLHQATLPIVLFSSDADWLATVPNVLRLYLSISNPIDIYVIRNQNFSHTEFVWGTDANVYVFPKLLDYLENGLNVTLVKENEISTD</sequence>
<evidence type="ECO:0000256" key="1">
    <source>
        <dbReference type="ARBA" id="ARBA00010701"/>
    </source>
</evidence>
<keyword evidence="4" id="KW-0442">Lipid degradation</keyword>
<dbReference type="PANTHER" id="PTHR11005">
    <property type="entry name" value="LYSOSOMAL ACID LIPASE-RELATED"/>
    <property type="match status" value="1"/>
</dbReference>
<keyword evidence="6" id="KW-0325">Glycoprotein</keyword>
<proteinExistence type="inferred from homology"/>
<evidence type="ECO:0000256" key="5">
    <source>
        <dbReference type="ARBA" id="ARBA00023098"/>
    </source>
</evidence>
<evidence type="ECO:0000256" key="3">
    <source>
        <dbReference type="ARBA" id="ARBA00022801"/>
    </source>
</evidence>
<evidence type="ECO:0000259" key="8">
    <source>
        <dbReference type="Pfam" id="PF04083"/>
    </source>
</evidence>
<evidence type="ECO:0000256" key="2">
    <source>
        <dbReference type="ARBA" id="ARBA00022729"/>
    </source>
</evidence>
<dbReference type="Gene3D" id="3.40.50.1820">
    <property type="entry name" value="alpha/beta hydrolase"/>
    <property type="match status" value="1"/>
</dbReference>
<dbReference type="EMBL" id="JBEDNZ010000001">
    <property type="protein sequence ID" value="KAL0852233.1"/>
    <property type="molecule type" value="Genomic_DNA"/>
</dbReference>
<evidence type="ECO:0000256" key="4">
    <source>
        <dbReference type="ARBA" id="ARBA00022963"/>
    </source>
</evidence>
<evidence type="ECO:0000313" key="10">
    <source>
        <dbReference type="Proteomes" id="UP001549921"/>
    </source>
</evidence>
<evidence type="ECO:0000256" key="7">
    <source>
        <dbReference type="SAM" id="SignalP"/>
    </source>
</evidence>
<evidence type="ECO:0000256" key="6">
    <source>
        <dbReference type="ARBA" id="ARBA00023180"/>
    </source>
</evidence>
<protein>
    <recommendedName>
        <fullName evidence="8">Partial AB-hydrolase lipase domain-containing protein</fullName>
    </recommendedName>
</protein>
<dbReference type="AlphaFoldDB" id="A0ABD0TSU6"/>
<reference evidence="9 10" key="1">
    <citation type="submission" date="2024-06" db="EMBL/GenBank/DDBJ databases">
        <title>A chromosome-level genome assembly of beet webworm, Loxostege sticticalis.</title>
        <authorList>
            <person name="Zhang Y."/>
        </authorList>
    </citation>
    <scope>NUCLEOTIDE SEQUENCE [LARGE SCALE GENOMIC DNA]</scope>
    <source>
        <strain evidence="9">AQ028</strain>
        <tissue evidence="9">Male pupae</tissue>
    </source>
</reference>
<dbReference type="SUPFAM" id="SSF53474">
    <property type="entry name" value="alpha/beta-Hydrolases"/>
    <property type="match status" value="1"/>
</dbReference>
<name>A0ABD0TSU6_LOXSC</name>
<keyword evidence="2 7" id="KW-0732">Signal</keyword>
<dbReference type="GO" id="GO:0016042">
    <property type="term" value="P:lipid catabolic process"/>
    <property type="evidence" value="ECO:0007669"/>
    <property type="project" value="UniProtKB-KW"/>
</dbReference>
<accession>A0ABD0TSU6</accession>
<dbReference type="GO" id="GO:0016787">
    <property type="term" value="F:hydrolase activity"/>
    <property type="evidence" value="ECO:0007669"/>
    <property type="project" value="UniProtKB-KW"/>
</dbReference>
<keyword evidence="3" id="KW-0378">Hydrolase</keyword>
<evidence type="ECO:0000313" key="9">
    <source>
        <dbReference type="EMBL" id="KAL0852233.1"/>
    </source>
</evidence>
<organism evidence="9 10">
    <name type="scientific">Loxostege sticticalis</name>
    <name type="common">Beet webworm moth</name>
    <dbReference type="NCBI Taxonomy" id="481309"/>
    <lineage>
        <taxon>Eukaryota</taxon>
        <taxon>Metazoa</taxon>
        <taxon>Ecdysozoa</taxon>
        <taxon>Arthropoda</taxon>
        <taxon>Hexapoda</taxon>
        <taxon>Insecta</taxon>
        <taxon>Pterygota</taxon>
        <taxon>Neoptera</taxon>
        <taxon>Endopterygota</taxon>
        <taxon>Lepidoptera</taxon>
        <taxon>Glossata</taxon>
        <taxon>Ditrysia</taxon>
        <taxon>Pyraloidea</taxon>
        <taxon>Crambidae</taxon>
        <taxon>Pyraustinae</taxon>
        <taxon>Loxostege</taxon>
    </lineage>
</organism>
<feature type="chain" id="PRO_5044836326" description="Partial AB-hydrolase lipase domain-containing protein" evidence="7">
    <location>
        <begin position="21"/>
        <end position="480"/>
    </location>
</feature>
<gene>
    <name evidence="9" type="ORF">ABMA28_000451</name>
</gene>
<feature type="signal peptide" evidence="7">
    <location>
        <begin position="1"/>
        <end position="20"/>
    </location>
</feature>
<comment type="similarity">
    <text evidence="1">Belongs to the AB hydrolase superfamily. Lipase family.</text>
</comment>